<feature type="transmembrane region" description="Helical" evidence="2">
    <location>
        <begin position="40"/>
        <end position="58"/>
    </location>
</feature>
<sequence length="361" mass="40558">MIAASVDTRTEPTLSPEGADTPPSPALATAHARPRPSRALRAWTWILYLGLWLAVLAFKRDSAPVGADAAEALGYRVGSAFGSALALLLPAAIAIAALSLFKRFRTPLHRMRIAFATGLVLAAVAATLAGLSAYREAQKATALAEIRRTGEWMRAALNAPDHPPGDVPDIDTTPKARGVYGEIERGVKILLAQRVAQYRAYMRELDEVRLSELFIPNRLARDRGMVESRLILEQSQRVVRKYSQQNQRLLADVPVTIRTLDLSEEQKNRMVEGAIKARPQQKATLARNWDLERQTLDEFEKMINLLDDNRRAWRVEHNEIVFDRDSLLNRFRAHQLAVRQLTEERARLESQQFDSLTSVLR</sequence>
<accession>A0A2M9H031</accession>
<evidence type="ECO:0000313" key="3">
    <source>
        <dbReference type="EMBL" id="CAB3925573.1"/>
    </source>
</evidence>
<feature type="region of interest" description="Disordered" evidence="1">
    <location>
        <begin position="1"/>
        <end position="32"/>
    </location>
</feature>
<keyword evidence="2" id="KW-0472">Membrane</keyword>
<protein>
    <submittedName>
        <fullName evidence="3">Uncharacterized protein</fullName>
    </submittedName>
</protein>
<dbReference type="RefSeq" id="WP_100507959.1">
    <property type="nucleotide sequence ID" value="NZ_CADILE010000031.1"/>
</dbReference>
<reference evidence="3 4" key="1">
    <citation type="submission" date="2020-04" db="EMBL/GenBank/DDBJ databases">
        <authorList>
            <person name="De Canck E."/>
        </authorList>
    </citation>
    <scope>NUCLEOTIDE SEQUENCE [LARGE SCALE GENOMIC DNA]</scope>
    <source>
        <strain evidence="3 4">LMG 3328</strain>
    </source>
</reference>
<dbReference type="AlphaFoldDB" id="A0A2M9H031"/>
<proteinExistence type="predicted"/>
<feature type="transmembrane region" description="Helical" evidence="2">
    <location>
        <begin position="113"/>
        <end position="134"/>
    </location>
</feature>
<feature type="transmembrane region" description="Helical" evidence="2">
    <location>
        <begin position="78"/>
        <end position="101"/>
    </location>
</feature>
<evidence type="ECO:0000256" key="1">
    <source>
        <dbReference type="SAM" id="MobiDB-lite"/>
    </source>
</evidence>
<keyword evidence="2" id="KW-0812">Transmembrane</keyword>
<evidence type="ECO:0000313" key="4">
    <source>
        <dbReference type="Proteomes" id="UP000494122"/>
    </source>
</evidence>
<gene>
    <name evidence="3" type="ORF">LMG3328_05815</name>
</gene>
<dbReference type="Proteomes" id="UP000494122">
    <property type="component" value="Unassembled WGS sequence"/>
</dbReference>
<name>A0A2M9H031_9BURK</name>
<organism evidence="3 4">
    <name type="scientific">Achromobacter ruhlandii</name>
    <dbReference type="NCBI Taxonomy" id="72557"/>
    <lineage>
        <taxon>Bacteria</taxon>
        <taxon>Pseudomonadati</taxon>
        <taxon>Pseudomonadota</taxon>
        <taxon>Betaproteobacteria</taxon>
        <taxon>Burkholderiales</taxon>
        <taxon>Alcaligenaceae</taxon>
        <taxon>Achromobacter</taxon>
    </lineage>
</organism>
<dbReference type="EMBL" id="CADILE010000031">
    <property type="protein sequence ID" value="CAB3925573.1"/>
    <property type="molecule type" value="Genomic_DNA"/>
</dbReference>
<evidence type="ECO:0000256" key="2">
    <source>
        <dbReference type="SAM" id="Phobius"/>
    </source>
</evidence>
<keyword evidence="2" id="KW-1133">Transmembrane helix</keyword>